<feature type="domain" description="DNA mismatch repair proteins mutS family" evidence="8">
    <location>
        <begin position="654"/>
        <end position="847"/>
    </location>
</feature>
<dbReference type="GO" id="GO:0030983">
    <property type="term" value="F:mismatched DNA binding"/>
    <property type="evidence" value="ECO:0007669"/>
    <property type="project" value="InterPro"/>
</dbReference>
<dbReference type="PANTHER" id="PTHR11361:SF34">
    <property type="entry name" value="DNA MISMATCH REPAIR PROTEIN MSH1, MITOCHONDRIAL"/>
    <property type="match status" value="1"/>
</dbReference>
<dbReference type="SUPFAM" id="SSF48334">
    <property type="entry name" value="DNA repair protein MutS, domain III"/>
    <property type="match status" value="1"/>
</dbReference>
<evidence type="ECO:0000256" key="3">
    <source>
        <dbReference type="ARBA" id="ARBA00022763"/>
    </source>
</evidence>
<dbReference type="EMBL" id="MN739483">
    <property type="protein sequence ID" value="QHT07572.1"/>
    <property type="molecule type" value="Genomic_DNA"/>
</dbReference>
<dbReference type="Pfam" id="PF01624">
    <property type="entry name" value="MutS_I"/>
    <property type="match status" value="1"/>
</dbReference>
<evidence type="ECO:0000259" key="7">
    <source>
        <dbReference type="SMART" id="SM00533"/>
    </source>
</evidence>
<evidence type="ECO:0000256" key="1">
    <source>
        <dbReference type="ARBA" id="ARBA00006271"/>
    </source>
</evidence>
<dbReference type="GO" id="GO:0005524">
    <property type="term" value="F:ATP binding"/>
    <property type="evidence" value="ECO:0007669"/>
    <property type="project" value="UniProtKB-KW"/>
</dbReference>
<keyword evidence="3" id="KW-0227">DNA damage</keyword>
<dbReference type="GO" id="GO:0005634">
    <property type="term" value="C:nucleus"/>
    <property type="evidence" value="ECO:0007669"/>
    <property type="project" value="TreeGrafter"/>
</dbReference>
<keyword evidence="5" id="KW-0238">DNA-binding</keyword>
<dbReference type="SMART" id="SM00534">
    <property type="entry name" value="MUTSac"/>
    <property type="match status" value="1"/>
</dbReference>
<evidence type="ECO:0000256" key="2">
    <source>
        <dbReference type="ARBA" id="ARBA00022741"/>
    </source>
</evidence>
<dbReference type="InterPro" id="IPR045076">
    <property type="entry name" value="MutS"/>
</dbReference>
<dbReference type="InterPro" id="IPR036187">
    <property type="entry name" value="DNA_mismatch_repair_MutS_sf"/>
</dbReference>
<dbReference type="SUPFAM" id="SSF52540">
    <property type="entry name" value="P-loop containing nucleoside triphosphate hydrolases"/>
    <property type="match status" value="1"/>
</dbReference>
<dbReference type="InterPro" id="IPR007696">
    <property type="entry name" value="DNA_mismatch_repair_MutS_core"/>
</dbReference>
<dbReference type="InterPro" id="IPR016151">
    <property type="entry name" value="DNA_mismatch_repair_MutS_N"/>
</dbReference>
<dbReference type="Gene3D" id="1.10.1420.10">
    <property type="match status" value="2"/>
</dbReference>
<dbReference type="AlphaFoldDB" id="A0A6C0CTT2"/>
<dbReference type="InterPro" id="IPR027417">
    <property type="entry name" value="P-loop_NTPase"/>
</dbReference>
<evidence type="ECO:0000313" key="9">
    <source>
        <dbReference type="EMBL" id="QHT07572.1"/>
    </source>
</evidence>
<evidence type="ECO:0008006" key="10">
    <source>
        <dbReference type="Google" id="ProtNLM"/>
    </source>
</evidence>
<name>A0A6C0CTT2_9ZZZZ</name>
<dbReference type="Gene3D" id="3.40.1170.10">
    <property type="entry name" value="DNA repair protein MutS, domain I"/>
    <property type="match status" value="1"/>
</dbReference>
<evidence type="ECO:0000256" key="5">
    <source>
        <dbReference type="ARBA" id="ARBA00023125"/>
    </source>
</evidence>
<dbReference type="GO" id="GO:0140664">
    <property type="term" value="F:ATP-dependent DNA damage sensor activity"/>
    <property type="evidence" value="ECO:0007669"/>
    <property type="project" value="InterPro"/>
</dbReference>
<dbReference type="SUPFAM" id="SSF55271">
    <property type="entry name" value="DNA repair protein MutS, domain I"/>
    <property type="match status" value="1"/>
</dbReference>
<comment type="similarity">
    <text evidence="1">Belongs to the DNA mismatch repair MutS family.</text>
</comment>
<dbReference type="InterPro" id="IPR000432">
    <property type="entry name" value="DNA_mismatch_repair_MutS_C"/>
</dbReference>
<organism evidence="9">
    <name type="scientific">viral metagenome</name>
    <dbReference type="NCBI Taxonomy" id="1070528"/>
    <lineage>
        <taxon>unclassified sequences</taxon>
        <taxon>metagenomes</taxon>
        <taxon>organismal metagenomes</taxon>
    </lineage>
</organism>
<keyword evidence="6" id="KW-0234">DNA repair</keyword>
<dbReference type="Gene3D" id="3.40.50.300">
    <property type="entry name" value="P-loop containing nucleotide triphosphate hydrolases"/>
    <property type="match status" value="1"/>
</dbReference>
<accession>A0A6C0CTT2</accession>
<evidence type="ECO:0000259" key="8">
    <source>
        <dbReference type="SMART" id="SM00534"/>
    </source>
</evidence>
<evidence type="ECO:0000256" key="6">
    <source>
        <dbReference type="ARBA" id="ARBA00023204"/>
    </source>
</evidence>
<proteinExistence type="inferred from homology"/>
<dbReference type="InterPro" id="IPR007695">
    <property type="entry name" value="DNA_mismatch_repair_MutS-lik_N"/>
</dbReference>
<dbReference type="PANTHER" id="PTHR11361">
    <property type="entry name" value="DNA MISMATCH REPAIR PROTEIN MUTS FAMILY MEMBER"/>
    <property type="match status" value="1"/>
</dbReference>
<feature type="domain" description="DNA mismatch repair protein MutS core" evidence="7">
    <location>
        <begin position="317"/>
        <end position="637"/>
    </location>
</feature>
<protein>
    <recommendedName>
        <fullName evidence="10">DNA mismatch repair proteins mutS family domain-containing protein</fullName>
    </recommendedName>
</protein>
<dbReference type="Pfam" id="PF05192">
    <property type="entry name" value="MutS_III"/>
    <property type="match status" value="1"/>
</dbReference>
<dbReference type="SMART" id="SM00533">
    <property type="entry name" value="MUTSd"/>
    <property type="match status" value="1"/>
</dbReference>
<keyword evidence="4" id="KW-0067">ATP-binding</keyword>
<reference evidence="9" key="1">
    <citation type="journal article" date="2020" name="Nature">
        <title>Giant virus diversity and host interactions through global metagenomics.</title>
        <authorList>
            <person name="Schulz F."/>
            <person name="Roux S."/>
            <person name="Paez-Espino D."/>
            <person name="Jungbluth S."/>
            <person name="Walsh D.A."/>
            <person name="Denef V.J."/>
            <person name="McMahon K.D."/>
            <person name="Konstantinidis K.T."/>
            <person name="Eloe-Fadrosh E.A."/>
            <person name="Kyrpides N.C."/>
            <person name="Woyke T."/>
        </authorList>
    </citation>
    <scope>NUCLEOTIDE SEQUENCE</scope>
    <source>
        <strain evidence="9">GVMAG-M-3300021964-36</strain>
    </source>
</reference>
<dbReference type="Pfam" id="PF00488">
    <property type="entry name" value="MutS_V"/>
    <property type="match status" value="1"/>
</dbReference>
<keyword evidence="2" id="KW-0547">Nucleotide-binding</keyword>
<dbReference type="GO" id="GO:0006298">
    <property type="term" value="P:mismatch repair"/>
    <property type="evidence" value="ECO:0007669"/>
    <property type="project" value="InterPro"/>
</dbReference>
<sequence>MHILNEYIDYHNKYSDLYGLNTIIMMEVGSFFELYAIPNDQEASGYLGANIYIVCDLLNIQVTKRNKAIQEVNEDNYLMAGFPNHSVKKFIDILVENKYVVVLVEQVTPPPKVTRKPTQIYSPSTHIENIKSYHANNMMALYVEKVPCKNQEYMYMIGWSVFDPSTGISYTNESTSEKDYKVLMDDIYRTIIKFDPKELVLLSLPNMVESKELYDYLNDGRYCLNKLNGMDSMYTKLQFQNSILKKVYENIGILSPIEYIHLEFKPFALISYVYLIQFAFEHNENFVLNMSKPIIEEDKKDEMILAYNAVNQLNMIGGTVSIESIFNNCITSIGKRFFKERMLTPITNERELTSRYMKTRIMVKHHVWEYTKHLVNVKDVERLVRKGVTGSLQPNQYICLYDSISKLNDLFQILNGIEDIKTHFMGSYSHDVFEQYKDHCDSIVDMNEMSKYNLDSIKTNIFKKGYHVKLDQYYDSLKSDIEYFRSKLKMVGDNWLKLEFNDRDGYFFTMTSKRWTSLTQQKHMITKDLQICGNVSNQVKLSNPILKDKNNKIREIEHKARQLSIEKYKTFIANLIQSFQESLFQPFIHLLEQIDFHMCCAKNSKTYNLTEPIIDSEGYDQSYFSVDEVRHPLVEYLQKDIQYTSNSIELGEKEKGLILFGVNAAGKSSFMKSIGVNLIMAQAGMHVSCKNLRFKPYHQLFTRILSSDNIIKGMSTFACEIYEIRNILEKIDNHSIVIGDELCSGTESVSAISIIMAGIECLIQTNTTFIFATHLHELTKLQRIKTMKDDQVLMIKHLKVVYDEESDVLIYDRKLADGPGSALYGLEVCKAMDMKPDFIHTASMIRREIMNESNHITDNITSRYNRKVIIDRCGLCNKSQQVETHHIRFQQESDQNGMIDQAFHKNAQFNLLPLCEECHDKVHQNKIMIEGWKQTSKGKVLYHHTQKDAKVLYDVDTILQVRKSNTLKGTVKCLEEKHNITISEYKLKQILKEYT</sequence>
<evidence type="ECO:0000256" key="4">
    <source>
        <dbReference type="ARBA" id="ARBA00022840"/>
    </source>
</evidence>